<keyword evidence="6" id="KW-0547">Nucleotide-binding</keyword>
<keyword evidence="5" id="KW-0677">Repeat</keyword>
<dbReference type="Gene3D" id="1.10.10.10">
    <property type="entry name" value="Winged helix-like DNA-binding domain superfamily/Winged helix DNA-binding domain"/>
    <property type="match status" value="1"/>
</dbReference>
<dbReference type="Proteomes" id="UP001630127">
    <property type="component" value="Unassembled WGS sequence"/>
</dbReference>
<dbReference type="GO" id="GO:0005737">
    <property type="term" value="C:cytoplasm"/>
    <property type="evidence" value="ECO:0007669"/>
    <property type="project" value="UniProtKB-SubCell"/>
</dbReference>
<dbReference type="FunFam" id="1.10.10.10:FF:000322">
    <property type="entry name" value="Probable disease resistance protein At1g63360"/>
    <property type="match status" value="1"/>
</dbReference>
<evidence type="ECO:0000313" key="10">
    <source>
        <dbReference type="EMBL" id="KAL3502948.1"/>
    </source>
</evidence>
<evidence type="ECO:0000256" key="2">
    <source>
        <dbReference type="ARBA" id="ARBA00008894"/>
    </source>
</evidence>
<comment type="caution">
    <text evidence="10">The sequence shown here is derived from an EMBL/GenBank/DDBJ whole genome shotgun (WGS) entry which is preliminary data.</text>
</comment>
<keyword evidence="4" id="KW-0433">Leucine-rich repeat</keyword>
<evidence type="ECO:0000256" key="8">
    <source>
        <dbReference type="ARBA" id="ARBA00022840"/>
    </source>
</evidence>
<name>A0ABD2Y623_9GENT</name>
<evidence type="ECO:0000256" key="4">
    <source>
        <dbReference type="ARBA" id="ARBA00022614"/>
    </source>
</evidence>
<dbReference type="GO" id="GO:0005524">
    <property type="term" value="F:ATP binding"/>
    <property type="evidence" value="ECO:0007669"/>
    <property type="project" value="UniProtKB-KW"/>
</dbReference>
<dbReference type="PANTHER" id="PTHR23155">
    <property type="entry name" value="DISEASE RESISTANCE PROTEIN RP"/>
    <property type="match status" value="1"/>
</dbReference>
<dbReference type="InterPro" id="IPR036388">
    <property type="entry name" value="WH-like_DNA-bd_sf"/>
</dbReference>
<evidence type="ECO:0000259" key="9">
    <source>
        <dbReference type="Pfam" id="PF23559"/>
    </source>
</evidence>
<accession>A0ABD2Y623</accession>
<dbReference type="InterPro" id="IPR044974">
    <property type="entry name" value="Disease_R_plants"/>
</dbReference>
<feature type="domain" description="Disease resistance protein winged helix" evidence="9">
    <location>
        <begin position="60"/>
        <end position="129"/>
    </location>
</feature>
<keyword evidence="11" id="KW-1185">Reference proteome</keyword>
<evidence type="ECO:0000313" key="11">
    <source>
        <dbReference type="Proteomes" id="UP001630127"/>
    </source>
</evidence>
<dbReference type="GO" id="GO:0006952">
    <property type="term" value="P:defense response"/>
    <property type="evidence" value="ECO:0007669"/>
    <property type="project" value="UniProtKB-KW"/>
</dbReference>
<keyword evidence="8" id="KW-0067">ATP-binding</keyword>
<evidence type="ECO:0000256" key="7">
    <source>
        <dbReference type="ARBA" id="ARBA00022821"/>
    </source>
</evidence>
<comment type="subcellular location">
    <subcellularLocation>
        <location evidence="1">Cytoplasm</location>
    </subcellularLocation>
</comment>
<evidence type="ECO:0000256" key="5">
    <source>
        <dbReference type="ARBA" id="ARBA00022737"/>
    </source>
</evidence>
<dbReference type="AlphaFoldDB" id="A0ABD2Y623"/>
<keyword evidence="7" id="KW-0611">Plant defense</keyword>
<protein>
    <recommendedName>
        <fullName evidence="9">Disease resistance protein winged helix domain-containing protein</fullName>
    </recommendedName>
</protein>
<proteinExistence type="inferred from homology"/>
<dbReference type="EMBL" id="JBJUIK010000015">
    <property type="protein sequence ID" value="KAL3502948.1"/>
    <property type="molecule type" value="Genomic_DNA"/>
</dbReference>
<dbReference type="Pfam" id="PF23559">
    <property type="entry name" value="WHD_DRP"/>
    <property type="match status" value="1"/>
</dbReference>
<dbReference type="InterPro" id="IPR058922">
    <property type="entry name" value="WHD_DRP"/>
</dbReference>
<comment type="similarity">
    <text evidence="2">Belongs to the disease resistance NB-LRR family.</text>
</comment>
<evidence type="ECO:0000256" key="1">
    <source>
        <dbReference type="ARBA" id="ARBA00004496"/>
    </source>
</evidence>
<dbReference type="PANTHER" id="PTHR23155:SF1152">
    <property type="entry name" value="AAA+ ATPASE DOMAIN-CONTAINING PROTEIN"/>
    <property type="match status" value="1"/>
</dbReference>
<sequence>MIVILTGILATVEQDRWKEVVESLSPSTVSSTEQCKSMLELSYRHLPDKLKPCFLYFGAFPEDQELTTEKLTWLWIAEGFVRKNQSKSLEDKAMDYLMHLISRSLVMVSKQSSTGRVKTCCIHDLLHEFCLAKAKEERFFQLLQGFDELSGFNEPHNHRRLWIYSKPKHFMGSSLFCPRVRCLLFFNR</sequence>
<reference evidence="10 11" key="1">
    <citation type="submission" date="2024-11" db="EMBL/GenBank/DDBJ databases">
        <title>A near-complete genome assembly of Cinchona calisaya.</title>
        <authorList>
            <person name="Lian D.C."/>
            <person name="Zhao X.W."/>
            <person name="Wei L."/>
        </authorList>
    </citation>
    <scope>NUCLEOTIDE SEQUENCE [LARGE SCALE GENOMIC DNA]</scope>
    <source>
        <tissue evidence="10">Nenye</tissue>
    </source>
</reference>
<organism evidence="10 11">
    <name type="scientific">Cinchona calisaya</name>
    <dbReference type="NCBI Taxonomy" id="153742"/>
    <lineage>
        <taxon>Eukaryota</taxon>
        <taxon>Viridiplantae</taxon>
        <taxon>Streptophyta</taxon>
        <taxon>Embryophyta</taxon>
        <taxon>Tracheophyta</taxon>
        <taxon>Spermatophyta</taxon>
        <taxon>Magnoliopsida</taxon>
        <taxon>eudicotyledons</taxon>
        <taxon>Gunneridae</taxon>
        <taxon>Pentapetalae</taxon>
        <taxon>asterids</taxon>
        <taxon>lamiids</taxon>
        <taxon>Gentianales</taxon>
        <taxon>Rubiaceae</taxon>
        <taxon>Cinchonoideae</taxon>
        <taxon>Cinchoneae</taxon>
        <taxon>Cinchona</taxon>
    </lineage>
</organism>
<gene>
    <name evidence="10" type="ORF">ACH5RR_037397</name>
</gene>
<keyword evidence="3" id="KW-0963">Cytoplasm</keyword>
<evidence type="ECO:0000256" key="3">
    <source>
        <dbReference type="ARBA" id="ARBA00022490"/>
    </source>
</evidence>
<evidence type="ECO:0000256" key="6">
    <source>
        <dbReference type="ARBA" id="ARBA00022741"/>
    </source>
</evidence>